<dbReference type="RefSeq" id="WP_006520977.1">
    <property type="nucleotide sequence ID" value="NC_021184.1"/>
</dbReference>
<dbReference type="Gene3D" id="2.20.28.30">
    <property type="entry name" value="RNA polymerase ii, chain L"/>
    <property type="match status" value="1"/>
</dbReference>
<evidence type="ECO:0000313" key="2">
    <source>
        <dbReference type="Proteomes" id="UP000013520"/>
    </source>
</evidence>
<dbReference type="EMBL" id="CP003273">
    <property type="protein sequence ID" value="AGL00325.1"/>
    <property type="molecule type" value="Genomic_DNA"/>
</dbReference>
<dbReference type="HOGENOM" id="CLU_3250437_0_0_9"/>
<name>R4KIG2_9FIRM</name>
<dbReference type="SUPFAM" id="SSF57802">
    <property type="entry name" value="Rubredoxin-like"/>
    <property type="match status" value="1"/>
</dbReference>
<dbReference type="STRING" id="767817.Desgi_0772"/>
<accession>R4KIG2</accession>
<reference evidence="1 2" key="1">
    <citation type="submission" date="2012-01" db="EMBL/GenBank/DDBJ databases">
        <title>Complete sequence of Desulfotomaculum gibsoniae DSM 7213.</title>
        <authorList>
            <consortium name="US DOE Joint Genome Institute"/>
            <person name="Lucas S."/>
            <person name="Han J."/>
            <person name="Lapidus A."/>
            <person name="Cheng J.-F."/>
            <person name="Goodwin L."/>
            <person name="Pitluck S."/>
            <person name="Peters L."/>
            <person name="Ovchinnikova G."/>
            <person name="Teshima H."/>
            <person name="Detter J.C."/>
            <person name="Han C."/>
            <person name="Tapia R."/>
            <person name="Land M."/>
            <person name="Hauser L."/>
            <person name="Kyrpides N."/>
            <person name="Ivanova N."/>
            <person name="Pagani I."/>
            <person name="Parshina S."/>
            <person name="Plugge C."/>
            <person name="Muyzer G."/>
            <person name="Kuever J."/>
            <person name="Ivanova A."/>
            <person name="Nazina T."/>
            <person name="Klenk H.-P."/>
            <person name="Brambilla E."/>
            <person name="Spring S."/>
            <person name="Stams A.F."/>
            <person name="Woyke T."/>
        </authorList>
    </citation>
    <scope>NUCLEOTIDE SEQUENCE [LARGE SCALE GENOMIC DNA]</scope>
    <source>
        <strain evidence="1 2">DSM 7213</strain>
    </source>
</reference>
<dbReference type="KEGG" id="dgi:Desgi_0772"/>
<dbReference type="Proteomes" id="UP000013520">
    <property type="component" value="Chromosome"/>
</dbReference>
<sequence>MDENITAFKCKDCGLIFWAKKSDDPRFCPFCESTLLIENEEQ</sequence>
<protein>
    <submittedName>
        <fullName evidence="1">Uncharacterized protein</fullName>
    </submittedName>
</protein>
<keyword evidence="2" id="KW-1185">Reference proteome</keyword>
<evidence type="ECO:0000313" key="1">
    <source>
        <dbReference type="EMBL" id="AGL00325.1"/>
    </source>
</evidence>
<dbReference type="AlphaFoldDB" id="R4KIG2"/>
<organism evidence="1 2">
    <name type="scientific">Desulfoscipio gibsoniae DSM 7213</name>
    <dbReference type="NCBI Taxonomy" id="767817"/>
    <lineage>
        <taxon>Bacteria</taxon>
        <taxon>Bacillati</taxon>
        <taxon>Bacillota</taxon>
        <taxon>Clostridia</taxon>
        <taxon>Eubacteriales</taxon>
        <taxon>Desulfallaceae</taxon>
        <taxon>Desulfoscipio</taxon>
    </lineage>
</organism>
<proteinExistence type="predicted"/>
<gene>
    <name evidence="1" type="ORF">Desgi_0772</name>
</gene>